<dbReference type="EMBL" id="AUSU01008795">
    <property type="protein sequence ID" value="EPS58919.1"/>
    <property type="molecule type" value="Genomic_DNA"/>
</dbReference>
<organism evidence="2 3">
    <name type="scientific">Genlisea aurea</name>
    <dbReference type="NCBI Taxonomy" id="192259"/>
    <lineage>
        <taxon>Eukaryota</taxon>
        <taxon>Viridiplantae</taxon>
        <taxon>Streptophyta</taxon>
        <taxon>Embryophyta</taxon>
        <taxon>Tracheophyta</taxon>
        <taxon>Spermatophyta</taxon>
        <taxon>Magnoliopsida</taxon>
        <taxon>eudicotyledons</taxon>
        <taxon>Gunneridae</taxon>
        <taxon>Pentapetalae</taxon>
        <taxon>asterids</taxon>
        <taxon>lamiids</taxon>
        <taxon>Lamiales</taxon>
        <taxon>Lentibulariaceae</taxon>
        <taxon>Genlisea</taxon>
    </lineage>
</organism>
<evidence type="ECO:0000256" key="1">
    <source>
        <dbReference type="SAM" id="MobiDB-lite"/>
    </source>
</evidence>
<keyword evidence="3" id="KW-1185">Reference proteome</keyword>
<sequence>MEEGEAAMAVKRGVAGKEVIRLISDRKRKFEYECGGGEFESAAYNAMSPSASGCYKDEVEESCAVEEERRRAVDLELQNVDSRSQDCESGAEISTIISCSFSREASRTTDEFCGDSDEVLIIFQSPSPSKRPRRPKVNKNPSKIPSHIAAGMPSASELEEFFAAAEKYEQQRFAEK</sequence>
<name>S8BX52_9LAMI</name>
<evidence type="ECO:0000313" key="3">
    <source>
        <dbReference type="Proteomes" id="UP000015453"/>
    </source>
</evidence>
<accession>S8BX52</accession>
<evidence type="ECO:0000313" key="2">
    <source>
        <dbReference type="EMBL" id="EPS58919.1"/>
    </source>
</evidence>
<reference evidence="2 3" key="1">
    <citation type="journal article" date="2013" name="BMC Genomics">
        <title>The miniature genome of a carnivorous plant Genlisea aurea contains a low number of genes and short non-coding sequences.</title>
        <authorList>
            <person name="Leushkin E.V."/>
            <person name="Sutormin R.A."/>
            <person name="Nabieva E.R."/>
            <person name="Penin A.A."/>
            <person name="Kondrashov A.S."/>
            <person name="Logacheva M.D."/>
        </authorList>
    </citation>
    <scope>NUCLEOTIDE SEQUENCE [LARGE SCALE GENOMIC DNA]</scope>
</reference>
<comment type="caution">
    <text evidence="2">The sequence shown here is derived from an EMBL/GenBank/DDBJ whole genome shotgun (WGS) entry which is preliminary data.</text>
</comment>
<protein>
    <recommendedName>
        <fullName evidence="4">Cyclin-dependent kinase inhibitor</fullName>
    </recommendedName>
</protein>
<evidence type="ECO:0008006" key="4">
    <source>
        <dbReference type="Google" id="ProtNLM"/>
    </source>
</evidence>
<proteinExistence type="predicted"/>
<dbReference type="Proteomes" id="UP000015453">
    <property type="component" value="Unassembled WGS sequence"/>
</dbReference>
<gene>
    <name evidence="2" type="ORF">M569_15893</name>
</gene>
<feature type="region of interest" description="Disordered" evidence="1">
    <location>
        <begin position="124"/>
        <end position="149"/>
    </location>
</feature>
<dbReference type="AlphaFoldDB" id="S8BX52"/>